<evidence type="ECO:0000313" key="2">
    <source>
        <dbReference type="EMBL" id="MEK0188492.1"/>
    </source>
</evidence>
<proteinExistence type="predicted"/>
<feature type="domain" description="Helix-turn-helix" evidence="1">
    <location>
        <begin position="84"/>
        <end position="122"/>
    </location>
</feature>
<dbReference type="Pfam" id="PF12728">
    <property type="entry name" value="HTH_17"/>
    <property type="match status" value="1"/>
</dbReference>
<gene>
    <name evidence="2" type="ORF">WMG39_27145</name>
</gene>
<protein>
    <submittedName>
        <fullName evidence="2">Excisionase family DNA-binding protein</fullName>
    </submittedName>
</protein>
<sequence>MNRQKILLDPVLPTEEETIAIKLLDKMLCLKTENGDAETLQVKLVEVDGEEIALPESLYQLLCQAAHLMAAGKAVSLVPIEPDMTVEETASLLNVSPEFVVKLLDDGEIAYGKVGNQRRISLVSAIGYKQQRTIKRREILKELAEFSQEEELHETRVYS</sequence>
<dbReference type="InterPro" id="IPR010093">
    <property type="entry name" value="SinI_DNA-bd"/>
</dbReference>
<evidence type="ECO:0000259" key="1">
    <source>
        <dbReference type="Pfam" id="PF12728"/>
    </source>
</evidence>
<accession>A0ABU8YVZ6</accession>
<name>A0ABU8YVZ6_9CYAN</name>
<comment type="caution">
    <text evidence="2">The sequence shown here is derived from an EMBL/GenBank/DDBJ whole genome shotgun (WGS) entry which is preliminary data.</text>
</comment>
<dbReference type="NCBIfam" id="TIGR01764">
    <property type="entry name" value="excise"/>
    <property type="match status" value="1"/>
</dbReference>
<dbReference type="EMBL" id="JBBLXS010000639">
    <property type="protein sequence ID" value="MEK0188492.1"/>
    <property type="molecule type" value="Genomic_DNA"/>
</dbReference>
<reference evidence="2 3" key="1">
    <citation type="journal article" date="2020" name="Harmful Algae">
        <title>Molecular and morphological characterization of a novel dihydroanatoxin-a producing Microcoleus species (cyanobacteria) from the Russian River, California, USA.</title>
        <authorList>
            <person name="Conklin K.Y."/>
            <person name="Stancheva R."/>
            <person name="Otten T.G."/>
            <person name="Fadness R."/>
            <person name="Boyer G.L."/>
            <person name="Read B."/>
            <person name="Zhang X."/>
            <person name="Sheath R.G."/>
        </authorList>
    </citation>
    <scope>NUCLEOTIDE SEQUENCE [LARGE SCALE GENOMIC DNA]</scope>
    <source>
        <strain evidence="2 3">PTRS2</strain>
    </source>
</reference>
<organism evidence="2 3">
    <name type="scientific">Microcoleus anatoxicus PTRS2</name>
    <dbReference type="NCBI Taxonomy" id="2705321"/>
    <lineage>
        <taxon>Bacteria</taxon>
        <taxon>Bacillati</taxon>
        <taxon>Cyanobacteriota</taxon>
        <taxon>Cyanophyceae</taxon>
        <taxon>Oscillatoriophycideae</taxon>
        <taxon>Oscillatoriales</taxon>
        <taxon>Microcoleaceae</taxon>
        <taxon>Microcoleus</taxon>
        <taxon>Microcoleus anatoxicus</taxon>
    </lineage>
</organism>
<keyword evidence="3" id="KW-1185">Reference proteome</keyword>
<dbReference type="RefSeq" id="WP_340542119.1">
    <property type="nucleotide sequence ID" value="NZ_JBBLXS010000639.1"/>
</dbReference>
<dbReference type="Proteomes" id="UP001384579">
    <property type="component" value="Unassembled WGS sequence"/>
</dbReference>
<dbReference type="GO" id="GO:0003677">
    <property type="term" value="F:DNA binding"/>
    <property type="evidence" value="ECO:0007669"/>
    <property type="project" value="UniProtKB-KW"/>
</dbReference>
<keyword evidence="2" id="KW-0238">DNA-binding</keyword>
<evidence type="ECO:0000313" key="3">
    <source>
        <dbReference type="Proteomes" id="UP001384579"/>
    </source>
</evidence>
<dbReference type="InterPro" id="IPR041657">
    <property type="entry name" value="HTH_17"/>
</dbReference>